<evidence type="ECO:0000313" key="2">
    <source>
        <dbReference type="Proteomes" id="UP000789920"/>
    </source>
</evidence>
<reference evidence="1" key="1">
    <citation type="submission" date="2021-06" db="EMBL/GenBank/DDBJ databases">
        <authorList>
            <person name="Kallberg Y."/>
            <person name="Tangrot J."/>
            <person name="Rosling A."/>
        </authorList>
    </citation>
    <scope>NUCLEOTIDE SEQUENCE</scope>
    <source>
        <strain evidence="1">MA461A</strain>
    </source>
</reference>
<keyword evidence="2" id="KW-1185">Reference proteome</keyword>
<name>A0ACA9NYX7_9GLOM</name>
<feature type="non-terminal residue" evidence="1">
    <location>
        <position position="78"/>
    </location>
</feature>
<proteinExistence type="predicted"/>
<dbReference type="Proteomes" id="UP000789920">
    <property type="component" value="Unassembled WGS sequence"/>
</dbReference>
<evidence type="ECO:0000313" key="1">
    <source>
        <dbReference type="EMBL" id="CAG8681803.1"/>
    </source>
</evidence>
<comment type="caution">
    <text evidence="1">The sequence shown here is derived from an EMBL/GenBank/DDBJ whole genome shotgun (WGS) entry which is preliminary data.</text>
</comment>
<accession>A0ACA9NYX7</accession>
<sequence length="78" mass="9093">MKIIDPKEDSNKNESQIESGKREMTINRMPEDEVTQIKNEIISDNSDENAVKFKSDDLMKDKKTINSIMKIKCRIKHP</sequence>
<gene>
    <name evidence="1" type="ORF">RPERSI_LOCUS9151</name>
</gene>
<dbReference type="EMBL" id="CAJVQC010017043">
    <property type="protein sequence ID" value="CAG8681803.1"/>
    <property type="molecule type" value="Genomic_DNA"/>
</dbReference>
<protein>
    <submittedName>
        <fullName evidence="1">26114_t:CDS:1</fullName>
    </submittedName>
</protein>
<organism evidence="1 2">
    <name type="scientific">Racocetra persica</name>
    <dbReference type="NCBI Taxonomy" id="160502"/>
    <lineage>
        <taxon>Eukaryota</taxon>
        <taxon>Fungi</taxon>
        <taxon>Fungi incertae sedis</taxon>
        <taxon>Mucoromycota</taxon>
        <taxon>Glomeromycotina</taxon>
        <taxon>Glomeromycetes</taxon>
        <taxon>Diversisporales</taxon>
        <taxon>Gigasporaceae</taxon>
        <taxon>Racocetra</taxon>
    </lineage>
</organism>